<dbReference type="GO" id="GO:0016616">
    <property type="term" value="F:oxidoreductase activity, acting on the CH-OH group of donors, NAD or NADP as acceptor"/>
    <property type="evidence" value="ECO:0007669"/>
    <property type="project" value="InterPro"/>
</dbReference>
<dbReference type="SUPFAM" id="SSF52283">
    <property type="entry name" value="Formate/glycerate dehydrogenase catalytic domain-like"/>
    <property type="match status" value="1"/>
</dbReference>
<dbReference type="InterPro" id="IPR006139">
    <property type="entry name" value="D-isomer_2_OHA_DH_cat_dom"/>
</dbReference>
<dbReference type="InterPro" id="IPR006140">
    <property type="entry name" value="D-isomer_DH_NAD-bd"/>
</dbReference>
<name>A0A6G9ARF2_9BACT</name>
<keyword evidence="2 4" id="KW-0560">Oxidoreductase</keyword>
<comment type="similarity">
    <text evidence="1 4">Belongs to the D-isomer specific 2-hydroxyacid dehydrogenase family.</text>
</comment>
<dbReference type="PROSITE" id="PS00670">
    <property type="entry name" value="D_2_HYDROXYACID_DH_2"/>
    <property type="match status" value="1"/>
</dbReference>
<dbReference type="InterPro" id="IPR029753">
    <property type="entry name" value="D-isomer_DH_CS"/>
</dbReference>
<feature type="domain" description="D-isomer specific 2-hydroxyacid dehydrogenase NAD-binding" evidence="6">
    <location>
        <begin position="106"/>
        <end position="286"/>
    </location>
</feature>
<dbReference type="GO" id="GO:0051287">
    <property type="term" value="F:NAD binding"/>
    <property type="evidence" value="ECO:0007669"/>
    <property type="project" value="InterPro"/>
</dbReference>
<dbReference type="InterPro" id="IPR036291">
    <property type="entry name" value="NAD(P)-bd_dom_sf"/>
</dbReference>
<dbReference type="AlphaFoldDB" id="A0A6G9ARF2"/>
<evidence type="ECO:0000256" key="3">
    <source>
        <dbReference type="ARBA" id="ARBA00023027"/>
    </source>
</evidence>
<dbReference type="EMBL" id="CP050063">
    <property type="protein sequence ID" value="QIP14914.1"/>
    <property type="molecule type" value="Genomic_DNA"/>
</dbReference>
<proteinExistence type="inferred from homology"/>
<evidence type="ECO:0000256" key="1">
    <source>
        <dbReference type="ARBA" id="ARBA00005854"/>
    </source>
</evidence>
<evidence type="ECO:0000256" key="4">
    <source>
        <dbReference type="RuleBase" id="RU003719"/>
    </source>
</evidence>
<keyword evidence="3" id="KW-0520">NAD</keyword>
<evidence type="ECO:0000256" key="2">
    <source>
        <dbReference type="ARBA" id="ARBA00023002"/>
    </source>
</evidence>
<dbReference type="PANTHER" id="PTHR43761">
    <property type="entry name" value="D-ISOMER SPECIFIC 2-HYDROXYACID DEHYDROGENASE FAMILY PROTEIN (AFU_ORTHOLOGUE AFUA_1G13630)"/>
    <property type="match status" value="1"/>
</dbReference>
<evidence type="ECO:0000259" key="6">
    <source>
        <dbReference type="Pfam" id="PF02826"/>
    </source>
</evidence>
<dbReference type="RefSeq" id="WP_167211923.1">
    <property type="nucleotide sequence ID" value="NZ_CP050063.1"/>
</dbReference>
<dbReference type="Gene3D" id="3.40.50.720">
    <property type="entry name" value="NAD(P)-binding Rossmann-like Domain"/>
    <property type="match status" value="2"/>
</dbReference>
<dbReference type="Proteomes" id="UP000501802">
    <property type="component" value="Chromosome"/>
</dbReference>
<evidence type="ECO:0000313" key="7">
    <source>
        <dbReference type="EMBL" id="QIP14914.1"/>
    </source>
</evidence>
<protein>
    <submittedName>
        <fullName evidence="7">D-2-hydroxyacid dehydrogenase</fullName>
    </submittedName>
</protein>
<dbReference type="KEGG" id="spib:G8759_20970"/>
<organism evidence="7 8">
    <name type="scientific">Spirosoma aureum</name>
    <dbReference type="NCBI Taxonomy" id="2692134"/>
    <lineage>
        <taxon>Bacteria</taxon>
        <taxon>Pseudomonadati</taxon>
        <taxon>Bacteroidota</taxon>
        <taxon>Cytophagia</taxon>
        <taxon>Cytophagales</taxon>
        <taxon>Cytophagaceae</taxon>
        <taxon>Spirosoma</taxon>
    </lineage>
</organism>
<sequence length="313" mass="34626">MKLVFLDVKTMGDIPNLGLLEKYGEVTYYQTTRPDQTQERIENADIVLVNKVVLDRAIIEQASALKLICVVATGTNNVDKVAAEKRGIPVKNASDYSTQSVTQGTFALLFHLLVNIPYFDQYVKDGSYSKTDIFTHFGNGFWELNGKRFGIIGLGAIGRQVAKVADAFGAEVVYYSTSGQNTQQPYQRLDLDEFLTTSDVVSIHAPLNEYTANLINYDRLKRLKKTAILINVGRGGIVNEADLARALDEELLAGAGIDVFTQEPISPANPLLHVKNKARLALSPHVTWASIEARTMLMEKVGRNIEEFLTNGK</sequence>
<dbReference type="Pfam" id="PF02826">
    <property type="entry name" value="2-Hacid_dh_C"/>
    <property type="match status" value="1"/>
</dbReference>
<evidence type="ECO:0000313" key="8">
    <source>
        <dbReference type="Proteomes" id="UP000501802"/>
    </source>
</evidence>
<dbReference type="NCBIfam" id="NF006263">
    <property type="entry name" value="PRK08410.1"/>
    <property type="match status" value="1"/>
</dbReference>
<evidence type="ECO:0000259" key="5">
    <source>
        <dbReference type="Pfam" id="PF00389"/>
    </source>
</evidence>
<reference evidence="7 8" key="1">
    <citation type="submission" date="2020-03" db="EMBL/GenBank/DDBJ databases">
        <authorList>
            <person name="Kim M.K."/>
        </authorList>
    </citation>
    <scope>NUCLEOTIDE SEQUENCE [LARGE SCALE GENOMIC DNA]</scope>
    <source>
        <strain evidence="7 8">BT328</strain>
    </source>
</reference>
<dbReference type="InterPro" id="IPR050418">
    <property type="entry name" value="D-iso_2-hydroxyacid_DH_PdxB"/>
</dbReference>
<gene>
    <name evidence="7" type="ORF">G8759_20970</name>
</gene>
<dbReference type="Pfam" id="PF00389">
    <property type="entry name" value="2-Hacid_dh"/>
    <property type="match status" value="1"/>
</dbReference>
<accession>A0A6G9ARF2</accession>
<dbReference type="PANTHER" id="PTHR43761:SF1">
    <property type="entry name" value="D-ISOMER SPECIFIC 2-HYDROXYACID DEHYDROGENASE CATALYTIC DOMAIN-CONTAINING PROTEIN-RELATED"/>
    <property type="match status" value="1"/>
</dbReference>
<feature type="domain" description="D-isomer specific 2-hydroxyacid dehydrogenase catalytic" evidence="5">
    <location>
        <begin position="19"/>
        <end position="312"/>
    </location>
</feature>
<dbReference type="SUPFAM" id="SSF51735">
    <property type="entry name" value="NAD(P)-binding Rossmann-fold domains"/>
    <property type="match status" value="1"/>
</dbReference>
<keyword evidence="8" id="KW-1185">Reference proteome</keyword>
<dbReference type="PROSITE" id="PS00671">
    <property type="entry name" value="D_2_HYDROXYACID_DH_3"/>
    <property type="match status" value="1"/>
</dbReference>